<feature type="region of interest" description="Disordered" evidence="4">
    <location>
        <begin position="1"/>
        <end position="56"/>
    </location>
</feature>
<evidence type="ECO:0000313" key="8">
    <source>
        <dbReference type="Proteomes" id="UP001428290"/>
    </source>
</evidence>
<dbReference type="PANTHER" id="PTHR14911:SF13">
    <property type="entry name" value="TRNA (GUANINE(6)-N2)-METHYLTRANSFERASE THUMP3"/>
    <property type="match status" value="1"/>
</dbReference>
<dbReference type="GO" id="GO:0032259">
    <property type="term" value="P:methylation"/>
    <property type="evidence" value="ECO:0007669"/>
    <property type="project" value="UniProtKB-KW"/>
</dbReference>
<protein>
    <submittedName>
        <fullName evidence="7">Ribosomal RNA large subunit methyltransferase K/L</fullName>
    </submittedName>
</protein>
<dbReference type="Proteomes" id="UP001428290">
    <property type="component" value="Unassembled WGS sequence"/>
</dbReference>
<proteinExistence type="predicted"/>
<name>A0ABP9WVH6_9CHLR</name>
<keyword evidence="8" id="KW-1185">Reference proteome</keyword>
<dbReference type="Pfam" id="PF02926">
    <property type="entry name" value="THUMP"/>
    <property type="match status" value="1"/>
</dbReference>
<keyword evidence="3" id="KW-0819">tRNA processing</keyword>
<feature type="domain" description="Ribosomal RNA large subunit methyltransferase K/L-like methyltransferase" evidence="5">
    <location>
        <begin position="251"/>
        <end position="401"/>
    </location>
</feature>
<keyword evidence="2 7" id="KW-0489">Methyltransferase</keyword>
<dbReference type="Pfam" id="PF01170">
    <property type="entry name" value="UPF0020"/>
    <property type="match status" value="1"/>
</dbReference>
<dbReference type="GO" id="GO:0008168">
    <property type="term" value="F:methyltransferase activity"/>
    <property type="evidence" value="ECO:0007669"/>
    <property type="project" value="UniProtKB-KW"/>
</dbReference>
<comment type="subcellular location">
    <subcellularLocation>
        <location evidence="1">Cytoplasm</location>
    </subcellularLocation>
</comment>
<dbReference type="PANTHER" id="PTHR14911">
    <property type="entry name" value="THUMP DOMAIN-CONTAINING"/>
    <property type="match status" value="1"/>
</dbReference>
<evidence type="ECO:0000256" key="2">
    <source>
        <dbReference type="ARBA" id="ARBA00022603"/>
    </source>
</evidence>
<dbReference type="Gene3D" id="3.30.2130.30">
    <property type="match status" value="1"/>
</dbReference>
<evidence type="ECO:0000259" key="5">
    <source>
        <dbReference type="Pfam" id="PF01170"/>
    </source>
</evidence>
<keyword evidence="2 7" id="KW-0808">Transferase</keyword>
<dbReference type="InterPro" id="IPR004114">
    <property type="entry name" value="THUMP_dom"/>
</dbReference>
<sequence length="430" mass="46873">MPFQRPKRRSPQRGPQSNAARPARPGRPGSRPNQAPTRGPRHDPAGRPAGAAPAGVVRQRAFVKQPTVDMSRPLFAVQTQPGVGQLLLAEINATLQKPMLVAQRHITQKDDMLLFHTNTNSKELFNLRTAEDLFVVAARAFNISPDQSGLKQIHAAVKNSPLVPTALRVFTLNGGRTPKITSFRVVTRVTGKQDFARKAVGIAVADAVRDNWPGRWKLVEEDADVEMWVTLFGSEIVVAIRLSTGGMRHRIQRVVDRPAALRPAIAAAMVRLSNPQPTDVFLDAMAGTGTIIAERAAIGPFERLIAGDKSREAVKALSRNLASVGGDLAIRRLDATDLPFQPGEINKLVTNLPFGKQVNNIDELHQLYSGVCAEWARIVAPGGMIVALAAEIDVLREKINATPELRVRGTFPIAVLGQTATIVQLERRRM</sequence>
<dbReference type="InterPro" id="IPR029063">
    <property type="entry name" value="SAM-dependent_MTases_sf"/>
</dbReference>
<reference evidence="7 8" key="1">
    <citation type="submission" date="2024-02" db="EMBL/GenBank/DDBJ databases">
        <title>Herpetosiphon gulosus NBRC 112829.</title>
        <authorList>
            <person name="Ichikawa N."/>
            <person name="Katano-Makiyama Y."/>
            <person name="Hidaka K."/>
        </authorList>
    </citation>
    <scope>NUCLEOTIDE SEQUENCE [LARGE SCALE GENOMIC DNA]</scope>
    <source>
        <strain evidence="7 8">NBRC 112829</strain>
    </source>
</reference>
<dbReference type="Gene3D" id="3.40.50.150">
    <property type="entry name" value="Vaccinia Virus protein VP39"/>
    <property type="match status" value="1"/>
</dbReference>
<feature type="domain" description="THUMP" evidence="6">
    <location>
        <begin position="181"/>
        <end position="240"/>
    </location>
</feature>
<dbReference type="CDD" id="cd11715">
    <property type="entry name" value="THUMP_AdoMetMT"/>
    <property type="match status" value="1"/>
</dbReference>
<accession>A0ABP9WVH6</accession>
<evidence type="ECO:0000259" key="6">
    <source>
        <dbReference type="Pfam" id="PF02926"/>
    </source>
</evidence>
<feature type="compositionally biased region" description="Low complexity" evidence="4">
    <location>
        <begin position="46"/>
        <end position="56"/>
    </location>
</feature>
<dbReference type="SUPFAM" id="SSF53335">
    <property type="entry name" value="S-adenosyl-L-methionine-dependent methyltransferases"/>
    <property type="match status" value="1"/>
</dbReference>
<dbReference type="InterPro" id="IPR000241">
    <property type="entry name" value="RlmKL-like_Mtase"/>
</dbReference>
<gene>
    <name evidence="7" type="primary">rlmL_2</name>
    <name evidence="7" type="ORF">Hgul01_00264</name>
</gene>
<organism evidence="7 8">
    <name type="scientific">Herpetosiphon gulosus</name>
    <dbReference type="NCBI Taxonomy" id="1973496"/>
    <lineage>
        <taxon>Bacteria</taxon>
        <taxon>Bacillati</taxon>
        <taxon>Chloroflexota</taxon>
        <taxon>Chloroflexia</taxon>
        <taxon>Herpetosiphonales</taxon>
        <taxon>Herpetosiphonaceae</taxon>
        <taxon>Herpetosiphon</taxon>
    </lineage>
</organism>
<comment type="caution">
    <text evidence="7">The sequence shown here is derived from an EMBL/GenBank/DDBJ whole genome shotgun (WGS) entry which is preliminary data.</text>
</comment>
<feature type="compositionally biased region" description="Low complexity" evidence="4">
    <location>
        <begin position="17"/>
        <end position="33"/>
    </location>
</feature>
<feature type="compositionally biased region" description="Basic residues" evidence="4">
    <location>
        <begin position="1"/>
        <end position="11"/>
    </location>
</feature>
<dbReference type="RefSeq" id="WP_345720131.1">
    <property type="nucleotide sequence ID" value="NZ_BAABRU010000001.1"/>
</dbReference>
<evidence type="ECO:0000256" key="3">
    <source>
        <dbReference type="ARBA" id="ARBA00022694"/>
    </source>
</evidence>
<dbReference type="EMBL" id="BAABRU010000001">
    <property type="protein sequence ID" value="GAA5526491.1"/>
    <property type="molecule type" value="Genomic_DNA"/>
</dbReference>
<evidence type="ECO:0000256" key="4">
    <source>
        <dbReference type="SAM" id="MobiDB-lite"/>
    </source>
</evidence>
<evidence type="ECO:0000313" key="7">
    <source>
        <dbReference type="EMBL" id="GAA5526491.1"/>
    </source>
</evidence>
<evidence type="ECO:0000256" key="1">
    <source>
        <dbReference type="ARBA" id="ARBA00004496"/>
    </source>
</evidence>